<reference evidence="13" key="2">
    <citation type="submission" date="2020-09" db="EMBL/GenBank/DDBJ databases">
        <authorList>
            <person name="Sun Q."/>
            <person name="Kim S."/>
        </authorList>
    </citation>
    <scope>NUCLEOTIDE SEQUENCE</scope>
    <source>
        <strain evidence="13">KCTC 42650</strain>
    </source>
</reference>
<dbReference type="GO" id="GO:0050918">
    <property type="term" value="P:positive chemotaxis"/>
    <property type="evidence" value="ECO:0007669"/>
    <property type="project" value="TreeGrafter"/>
</dbReference>
<evidence type="ECO:0000256" key="2">
    <source>
        <dbReference type="ARBA" id="ARBA00004417"/>
    </source>
</evidence>
<organism evidence="13 14">
    <name type="scientific">Seohaeicola zhoushanensis</name>
    <dbReference type="NCBI Taxonomy" id="1569283"/>
    <lineage>
        <taxon>Bacteria</taxon>
        <taxon>Pseudomonadati</taxon>
        <taxon>Pseudomonadota</taxon>
        <taxon>Alphaproteobacteria</taxon>
        <taxon>Rhodobacterales</taxon>
        <taxon>Roseobacteraceae</taxon>
        <taxon>Seohaeicola</taxon>
    </lineage>
</organism>
<name>A0A8J3GTQ9_9RHOB</name>
<protein>
    <recommendedName>
        <fullName evidence="4">Flagellar motor switch protein FliM</fullName>
    </recommendedName>
</protein>
<dbReference type="InterPro" id="IPR001689">
    <property type="entry name" value="Flag_FliM"/>
</dbReference>
<dbReference type="CDD" id="cd17908">
    <property type="entry name" value="FliM"/>
    <property type="match status" value="1"/>
</dbReference>
<evidence type="ECO:0000256" key="4">
    <source>
        <dbReference type="ARBA" id="ARBA00021898"/>
    </source>
</evidence>
<dbReference type="InterPro" id="IPR028976">
    <property type="entry name" value="CheC-like_sf"/>
</dbReference>
<evidence type="ECO:0000256" key="8">
    <source>
        <dbReference type="ARBA" id="ARBA00022779"/>
    </source>
</evidence>
<dbReference type="Pfam" id="PF02154">
    <property type="entry name" value="FliM"/>
    <property type="match status" value="1"/>
</dbReference>
<comment type="similarity">
    <text evidence="3">Belongs to the FliM family.</text>
</comment>
<evidence type="ECO:0000256" key="3">
    <source>
        <dbReference type="ARBA" id="ARBA00011049"/>
    </source>
</evidence>
<evidence type="ECO:0000256" key="7">
    <source>
        <dbReference type="ARBA" id="ARBA00022519"/>
    </source>
</evidence>
<dbReference type="Gene3D" id="3.40.1550.10">
    <property type="entry name" value="CheC-like"/>
    <property type="match status" value="1"/>
</dbReference>
<keyword evidence="10" id="KW-0975">Bacterial flagellum</keyword>
<keyword evidence="7" id="KW-0997">Cell inner membrane</keyword>
<evidence type="ECO:0000256" key="9">
    <source>
        <dbReference type="ARBA" id="ARBA00023136"/>
    </source>
</evidence>
<sequence length="313" mass="33917">MAENDTITQDDRVVDQMIRSAKANYQRLPVLEVIFDRFTLALGPVMKAHCAGNTAEAKIESFTYTTVGEALDSLSLDSLAMVAATHPWEADIGVVLDHELLFTTLEILLGGRDASKTPWTPRAFSMIERKFGARLCQAALNALSEAFARLAEVQFQIDHIESSPQAMVLAAPSGPCVKVVMSIDFDGRGGKMIFLFPTSVFESIRSILSAPFHGGQLGGDSSWRELLSGKLQGTSITVDAILHEPMIPLADVLGWKPGVTVPLGITADQNVTVACDNLKFFSAAVGRRANGSVALRVVRDYSEEEEPTDVTFD</sequence>
<evidence type="ECO:0000313" key="14">
    <source>
        <dbReference type="Proteomes" id="UP000626220"/>
    </source>
</evidence>
<accession>A0A8J3GTQ9</accession>
<gene>
    <name evidence="13" type="ORF">GCM10017056_04810</name>
</gene>
<comment type="subcellular location">
    <subcellularLocation>
        <location evidence="1">Bacterial flagellum basal body</location>
    </subcellularLocation>
    <subcellularLocation>
        <location evidence="2">Cell inner membrane</location>
        <topology evidence="2">Peripheral membrane protein</topology>
    </subcellularLocation>
</comment>
<dbReference type="Gene3D" id="2.30.330.10">
    <property type="entry name" value="SpoA-like"/>
    <property type="match status" value="1"/>
</dbReference>
<feature type="domain" description="Flagellar motor switch protein FliN-like C-terminal" evidence="12">
    <location>
        <begin position="231"/>
        <end position="299"/>
    </location>
</feature>
<dbReference type="GO" id="GO:0005886">
    <property type="term" value="C:plasma membrane"/>
    <property type="evidence" value="ECO:0007669"/>
    <property type="project" value="UniProtKB-SubCell"/>
</dbReference>
<keyword evidence="6" id="KW-0145">Chemotaxis</keyword>
<dbReference type="Pfam" id="PF01052">
    <property type="entry name" value="FliMN_C"/>
    <property type="match status" value="1"/>
</dbReference>
<dbReference type="SUPFAM" id="SSF101801">
    <property type="entry name" value="Surface presentation of antigens (SPOA)"/>
    <property type="match status" value="1"/>
</dbReference>
<keyword evidence="8" id="KW-0283">Flagellar rotation</keyword>
<comment type="caution">
    <text evidence="13">The sequence shown here is derived from an EMBL/GenBank/DDBJ whole genome shotgun (WGS) entry which is preliminary data.</text>
</comment>
<evidence type="ECO:0000259" key="12">
    <source>
        <dbReference type="Pfam" id="PF01052"/>
    </source>
</evidence>
<comment type="function">
    <text evidence="11">FliM is one of three proteins (FliG, FliN, FliM) that forms the rotor-mounted switch complex (C ring), located at the base of the basal body. This complex interacts with the CheY and CheZ chemotaxis proteins, in addition to contacting components of the motor that determine the direction of flagellar rotation.</text>
</comment>
<keyword evidence="5" id="KW-1003">Cell membrane</keyword>
<reference evidence="13" key="1">
    <citation type="journal article" date="2014" name="Int. J. Syst. Evol. Microbiol.">
        <title>Complete genome sequence of Corynebacterium casei LMG S-19264T (=DSM 44701T), isolated from a smear-ripened cheese.</title>
        <authorList>
            <consortium name="US DOE Joint Genome Institute (JGI-PGF)"/>
            <person name="Walter F."/>
            <person name="Albersmeier A."/>
            <person name="Kalinowski J."/>
            <person name="Ruckert C."/>
        </authorList>
    </citation>
    <scope>NUCLEOTIDE SEQUENCE</scope>
    <source>
        <strain evidence="13">KCTC 42650</strain>
    </source>
</reference>
<evidence type="ECO:0000256" key="1">
    <source>
        <dbReference type="ARBA" id="ARBA00004117"/>
    </source>
</evidence>
<keyword evidence="14" id="KW-1185">Reference proteome</keyword>
<dbReference type="EMBL" id="BNCJ01000001">
    <property type="protein sequence ID" value="GHF36079.1"/>
    <property type="molecule type" value="Genomic_DNA"/>
</dbReference>
<keyword evidence="9" id="KW-0472">Membrane</keyword>
<dbReference type="InterPro" id="IPR001543">
    <property type="entry name" value="FliN-like_C"/>
</dbReference>
<dbReference type="GO" id="GO:0071978">
    <property type="term" value="P:bacterial-type flagellum-dependent swarming motility"/>
    <property type="evidence" value="ECO:0007669"/>
    <property type="project" value="TreeGrafter"/>
</dbReference>
<dbReference type="RefSeq" id="WP_189678433.1">
    <property type="nucleotide sequence ID" value="NZ_BNCJ01000001.1"/>
</dbReference>
<dbReference type="GO" id="GO:0009425">
    <property type="term" value="C:bacterial-type flagellum basal body"/>
    <property type="evidence" value="ECO:0007669"/>
    <property type="project" value="UniProtKB-SubCell"/>
</dbReference>
<evidence type="ECO:0000313" key="13">
    <source>
        <dbReference type="EMBL" id="GHF36079.1"/>
    </source>
</evidence>
<evidence type="ECO:0000256" key="11">
    <source>
        <dbReference type="ARBA" id="ARBA00025044"/>
    </source>
</evidence>
<evidence type="ECO:0000256" key="6">
    <source>
        <dbReference type="ARBA" id="ARBA00022500"/>
    </source>
</evidence>
<dbReference type="SUPFAM" id="SSF103039">
    <property type="entry name" value="CheC-like"/>
    <property type="match status" value="1"/>
</dbReference>
<dbReference type="PANTHER" id="PTHR30034">
    <property type="entry name" value="FLAGELLAR MOTOR SWITCH PROTEIN FLIM"/>
    <property type="match status" value="1"/>
</dbReference>
<evidence type="ECO:0000256" key="5">
    <source>
        <dbReference type="ARBA" id="ARBA00022475"/>
    </source>
</evidence>
<dbReference type="GO" id="GO:0003774">
    <property type="term" value="F:cytoskeletal motor activity"/>
    <property type="evidence" value="ECO:0007669"/>
    <property type="project" value="InterPro"/>
</dbReference>
<dbReference type="InterPro" id="IPR036429">
    <property type="entry name" value="SpoA-like_sf"/>
</dbReference>
<proteinExistence type="inferred from homology"/>
<dbReference type="PANTHER" id="PTHR30034:SF3">
    <property type="entry name" value="FLAGELLAR MOTOR SWITCH PROTEIN FLIM"/>
    <property type="match status" value="1"/>
</dbReference>
<evidence type="ECO:0000256" key="10">
    <source>
        <dbReference type="ARBA" id="ARBA00023143"/>
    </source>
</evidence>
<dbReference type="AlphaFoldDB" id="A0A8J3GTQ9"/>
<dbReference type="Proteomes" id="UP000626220">
    <property type="component" value="Unassembled WGS sequence"/>
</dbReference>